<evidence type="ECO:0000313" key="1">
    <source>
        <dbReference type="EMBL" id="EKX33540.1"/>
    </source>
</evidence>
<dbReference type="RefSeq" id="XP_005820520.1">
    <property type="nucleotide sequence ID" value="XM_005820463.1"/>
</dbReference>
<organism evidence="1">
    <name type="scientific">Guillardia theta (strain CCMP2712)</name>
    <name type="common">Cryptophyte</name>
    <dbReference type="NCBI Taxonomy" id="905079"/>
    <lineage>
        <taxon>Eukaryota</taxon>
        <taxon>Cryptophyceae</taxon>
        <taxon>Pyrenomonadales</taxon>
        <taxon>Geminigeraceae</taxon>
        <taxon>Guillardia</taxon>
    </lineage>
</organism>
<proteinExistence type="predicted"/>
<dbReference type="AlphaFoldDB" id="L1ICH1"/>
<reference evidence="1 3" key="1">
    <citation type="journal article" date="2012" name="Nature">
        <title>Algal genomes reveal evolutionary mosaicism and the fate of nucleomorphs.</title>
        <authorList>
            <consortium name="DOE Joint Genome Institute"/>
            <person name="Curtis B.A."/>
            <person name="Tanifuji G."/>
            <person name="Burki F."/>
            <person name="Gruber A."/>
            <person name="Irimia M."/>
            <person name="Maruyama S."/>
            <person name="Arias M.C."/>
            <person name="Ball S.G."/>
            <person name="Gile G.H."/>
            <person name="Hirakawa Y."/>
            <person name="Hopkins J.F."/>
            <person name="Kuo A."/>
            <person name="Rensing S.A."/>
            <person name="Schmutz J."/>
            <person name="Symeonidi A."/>
            <person name="Elias M."/>
            <person name="Eveleigh R.J."/>
            <person name="Herman E.K."/>
            <person name="Klute M.J."/>
            <person name="Nakayama T."/>
            <person name="Obornik M."/>
            <person name="Reyes-Prieto A."/>
            <person name="Armbrust E.V."/>
            <person name="Aves S.J."/>
            <person name="Beiko R.G."/>
            <person name="Coutinho P."/>
            <person name="Dacks J.B."/>
            <person name="Durnford D.G."/>
            <person name="Fast N.M."/>
            <person name="Green B.R."/>
            <person name="Grisdale C.J."/>
            <person name="Hempel F."/>
            <person name="Henrissat B."/>
            <person name="Hoppner M.P."/>
            <person name="Ishida K."/>
            <person name="Kim E."/>
            <person name="Koreny L."/>
            <person name="Kroth P.G."/>
            <person name="Liu Y."/>
            <person name="Malik S.B."/>
            <person name="Maier U.G."/>
            <person name="McRose D."/>
            <person name="Mock T."/>
            <person name="Neilson J.A."/>
            <person name="Onodera N.T."/>
            <person name="Poole A.M."/>
            <person name="Pritham E.J."/>
            <person name="Richards T.A."/>
            <person name="Rocap G."/>
            <person name="Roy S.W."/>
            <person name="Sarai C."/>
            <person name="Schaack S."/>
            <person name="Shirato S."/>
            <person name="Slamovits C.H."/>
            <person name="Spencer D.F."/>
            <person name="Suzuki S."/>
            <person name="Worden A.Z."/>
            <person name="Zauner S."/>
            <person name="Barry K."/>
            <person name="Bell C."/>
            <person name="Bharti A.K."/>
            <person name="Crow J.A."/>
            <person name="Grimwood J."/>
            <person name="Kramer R."/>
            <person name="Lindquist E."/>
            <person name="Lucas S."/>
            <person name="Salamov A."/>
            <person name="McFadden G.I."/>
            <person name="Lane C.E."/>
            <person name="Keeling P.J."/>
            <person name="Gray M.W."/>
            <person name="Grigoriev I.V."/>
            <person name="Archibald J.M."/>
        </authorList>
    </citation>
    <scope>NUCLEOTIDE SEQUENCE</scope>
    <source>
        <strain evidence="1 3">CCMP2712</strain>
    </source>
</reference>
<sequence>MFSVLIAGLDLTAKGLPKWMEVKDPDHLTVDEKKRIIHHADKQVEAAQAACMKNKSLGARCIFWGQHSNKELAIAKAIASH</sequence>
<keyword evidence="3" id="KW-1185">Reference proteome</keyword>
<dbReference type="GeneID" id="17290272"/>
<evidence type="ECO:0000313" key="3">
    <source>
        <dbReference type="Proteomes" id="UP000011087"/>
    </source>
</evidence>
<protein>
    <submittedName>
        <fullName evidence="1 2">Uncharacterized protein</fullName>
    </submittedName>
</protein>
<dbReference type="EMBL" id="JH993138">
    <property type="protein sequence ID" value="EKX33540.1"/>
    <property type="molecule type" value="Genomic_DNA"/>
</dbReference>
<accession>L1ICH1</accession>
<reference evidence="3" key="2">
    <citation type="submission" date="2012-11" db="EMBL/GenBank/DDBJ databases">
        <authorList>
            <person name="Kuo A."/>
            <person name="Curtis B.A."/>
            <person name="Tanifuji G."/>
            <person name="Burki F."/>
            <person name="Gruber A."/>
            <person name="Irimia M."/>
            <person name="Maruyama S."/>
            <person name="Arias M.C."/>
            <person name="Ball S.G."/>
            <person name="Gile G.H."/>
            <person name="Hirakawa Y."/>
            <person name="Hopkins J.F."/>
            <person name="Rensing S.A."/>
            <person name="Schmutz J."/>
            <person name="Symeonidi A."/>
            <person name="Elias M."/>
            <person name="Eveleigh R.J."/>
            <person name="Herman E.K."/>
            <person name="Klute M.J."/>
            <person name="Nakayama T."/>
            <person name="Obornik M."/>
            <person name="Reyes-Prieto A."/>
            <person name="Armbrust E.V."/>
            <person name="Aves S.J."/>
            <person name="Beiko R.G."/>
            <person name="Coutinho P."/>
            <person name="Dacks J.B."/>
            <person name="Durnford D.G."/>
            <person name="Fast N.M."/>
            <person name="Green B.R."/>
            <person name="Grisdale C."/>
            <person name="Hempe F."/>
            <person name="Henrissat B."/>
            <person name="Hoppner M.P."/>
            <person name="Ishida K.-I."/>
            <person name="Kim E."/>
            <person name="Koreny L."/>
            <person name="Kroth P.G."/>
            <person name="Liu Y."/>
            <person name="Malik S.-B."/>
            <person name="Maier U.G."/>
            <person name="McRose D."/>
            <person name="Mock T."/>
            <person name="Neilson J.A."/>
            <person name="Onodera N.T."/>
            <person name="Poole A.M."/>
            <person name="Pritham E.J."/>
            <person name="Richards T.A."/>
            <person name="Rocap G."/>
            <person name="Roy S.W."/>
            <person name="Sarai C."/>
            <person name="Schaack S."/>
            <person name="Shirato S."/>
            <person name="Slamovits C.H."/>
            <person name="Spencer D.F."/>
            <person name="Suzuki S."/>
            <person name="Worden A.Z."/>
            <person name="Zauner S."/>
            <person name="Barry K."/>
            <person name="Bell C."/>
            <person name="Bharti A.K."/>
            <person name="Crow J.A."/>
            <person name="Grimwood J."/>
            <person name="Kramer R."/>
            <person name="Lindquist E."/>
            <person name="Lucas S."/>
            <person name="Salamov A."/>
            <person name="McFadden G.I."/>
            <person name="Lane C.E."/>
            <person name="Keeling P.J."/>
            <person name="Gray M.W."/>
            <person name="Grigoriev I.V."/>
            <person name="Archibald J.M."/>
        </authorList>
    </citation>
    <scope>NUCLEOTIDE SEQUENCE</scope>
    <source>
        <strain evidence="3">CCMP2712</strain>
    </source>
</reference>
<dbReference type="PaxDb" id="55529-EKX33540"/>
<dbReference type="KEGG" id="gtt:GUITHDRAFT_156010"/>
<name>L1ICH1_GUITC</name>
<evidence type="ECO:0000313" key="2">
    <source>
        <dbReference type="EnsemblProtists" id="EKX33540"/>
    </source>
</evidence>
<dbReference type="HOGENOM" id="CLU_2578926_0_0_1"/>
<gene>
    <name evidence="1" type="ORF">GUITHDRAFT_156010</name>
</gene>
<dbReference type="Proteomes" id="UP000011087">
    <property type="component" value="Unassembled WGS sequence"/>
</dbReference>
<reference evidence="2" key="3">
    <citation type="submission" date="2016-03" db="UniProtKB">
        <authorList>
            <consortium name="EnsemblProtists"/>
        </authorList>
    </citation>
    <scope>IDENTIFICATION</scope>
</reference>
<dbReference type="EnsemblProtists" id="EKX33540">
    <property type="protein sequence ID" value="EKX33540"/>
    <property type="gene ID" value="GUITHDRAFT_156010"/>
</dbReference>